<organism evidence="1 2">
    <name type="scientific">Sandaracinomonas limnophila</name>
    <dbReference type="NCBI Taxonomy" id="1862386"/>
    <lineage>
        <taxon>Bacteria</taxon>
        <taxon>Pseudomonadati</taxon>
        <taxon>Bacteroidota</taxon>
        <taxon>Cytophagia</taxon>
        <taxon>Cytophagales</taxon>
        <taxon>Flectobacillaceae</taxon>
        <taxon>Sandaracinomonas</taxon>
    </lineage>
</organism>
<gene>
    <name evidence="1" type="ORF">EOJ36_07415</name>
</gene>
<evidence type="ECO:0000313" key="2">
    <source>
        <dbReference type="Proteomes" id="UP000282832"/>
    </source>
</evidence>
<protein>
    <submittedName>
        <fullName evidence="1">Uncharacterized protein</fullName>
    </submittedName>
</protein>
<name>A0A437PRH0_9BACT</name>
<sequence length="62" mass="7068">MAKESNKSGKKAPKVHPELEGFELNIDSFGQIVSSIDRDKINQFLDKHLPEDKKLQNNTDED</sequence>
<dbReference type="RefSeq" id="WP_127803911.1">
    <property type="nucleotide sequence ID" value="NZ_SACY01000003.1"/>
</dbReference>
<proteinExistence type="predicted"/>
<accession>A0A437PRH0</accession>
<dbReference type="OrthoDB" id="982933at2"/>
<comment type="caution">
    <text evidence="1">The sequence shown here is derived from an EMBL/GenBank/DDBJ whole genome shotgun (WGS) entry which is preliminary data.</text>
</comment>
<keyword evidence="2" id="KW-1185">Reference proteome</keyword>
<reference evidence="1 2" key="1">
    <citation type="submission" date="2019-01" db="EMBL/GenBank/DDBJ databases">
        <authorList>
            <person name="Chen W.-M."/>
        </authorList>
    </citation>
    <scope>NUCLEOTIDE SEQUENCE [LARGE SCALE GENOMIC DNA]</scope>
    <source>
        <strain evidence="1 2">FSY-15</strain>
    </source>
</reference>
<evidence type="ECO:0000313" key="1">
    <source>
        <dbReference type="EMBL" id="RVU24830.1"/>
    </source>
</evidence>
<dbReference type="AlphaFoldDB" id="A0A437PRH0"/>
<dbReference type="EMBL" id="SACY01000003">
    <property type="protein sequence ID" value="RVU24830.1"/>
    <property type="molecule type" value="Genomic_DNA"/>
</dbReference>
<dbReference type="Proteomes" id="UP000282832">
    <property type="component" value="Unassembled WGS sequence"/>
</dbReference>